<comment type="caution">
    <text evidence="2">The sequence shown here is derived from an EMBL/GenBank/DDBJ whole genome shotgun (WGS) entry which is preliminary data.</text>
</comment>
<feature type="domain" description="HYR-like" evidence="1">
    <location>
        <begin position="397"/>
        <end position="462"/>
    </location>
</feature>
<dbReference type="Gene3D" id="2.60.40.10">
    <property type="entry name" value="Immunoglobulins"/>
    <property type="match status" value="2"/>
</dbReference>
<accession>A0ABT6XPN2</accession>
<name>A0ABT6XPN2_9FLAO</name>
<proteinExistence type="predicted"/>
<dbReference type="InterPro" id="IPR013783">
    <property type="entry name" value="Ig-like_fold"/>
</dbReference>
<evidence type="ECO:0000313" key="2">
    <source>
        <dbReference type="EMBL" id="MDI9257052.1"/>
    </source>
</evidence>
<dbReference type="InterPro" id="IPR035986">
    <property type="entry name" value="PKD_dom_sf"/>
</dbReference>
<dbReference type="Pfam" id="PF13573">
    <property type="entry name" value="SprB"/>
    <property type="match status" value="1"/>
</dbReference>
<feature type="non-terminal residue" evidence="2">
    <location>
        <position position="465"/>
    </location>
</feature>
<sequence>MNDVFLSLTNVNGQPLSNTTCTIGTTQQVYVMLNYTSNANNTPNNCRLFADLSIDGNVTGINAYLGSIAPGAGQRQIYGPFSWTCGQELILDRILIVWRTGGSSSQLASYNCGTYNSAQCEMPGMTVISKPLAVQFTYKACLVGNNLTVYFDSTTNGGIPPYTFAWDFDNNGTTDSTLENPTHVYTTANNTAKLRVTDSQGLTNTYTLAIVSPTELMLSETHVNVSCGGGGTGSIDLSVSGGTPGYTYSWSNGATTQDLSNLSAGTYTVTVTDANGCTKTLQVIISGGDATNPVVTAPGNTTIQGCNSGSLATAGLLAFSSTQTTITAAQFTTAGGSYTDASAISSITYQDVQSGSCPTVITRTFRVTDACNNVGSAVQTITIQDTTAPIIAALPAPSSISCPATPSFATATATDNCGTVASLTFNDVTTNGACAGSYSVTRTWTATDACGNSSTASQTINVQDT</sequence>
<protein>
    <recommendedName>
        <fullName evidence="1">HYR-like domain-containing protein</fullName>
    </recommendedName>
</protein>
<dbReference type="SUPFAM" id="SSF49299">
    <property type="entry name" value="PKD domain"/>
    <property type="match status" value="1"/>
</dbReference>
<dbReference type="EMBL" id="JASGBP010000003">
    <property type="protein sequence ID" value="MDI9257052.1"/>
    <property type="molecule type" value="Genomic_DNA"/>
</dbReference>
<evidence type="ECO:0000259" key="1">
    <source>
        <dbReference type="Pfam" id="PF23237"/>
    </source>
</evidence>
<keyword evidence="3" id="KW-1185">Reference proteome</keyword>
<dbReference type="InterPro" id="IPR025667">
    <property type="entry name" value="SprB_repeat"/>
</dbReference>
<dbReference type="InterPro" id="IPR057078">
    <property type="entry name" value="HYR-4C"/>
</dbReference>
<dbReference type="Pfam" id="PF23237">
    <property type="entry name" value="HYR_4C"/>
    <property type="match status" value="1"/>
</dbReference>
<evidence type="ECO:0000313" key="3">
    <source>
        <dbReference type="Proteomes" id="UP001230035"/>
    </source>
</evidence>
<dbReference type="Gene3D" id="2.60.40.740">
    <property type="match status" value="1"/>
</dbReference>
<dbReference type="CDD" id="cd00146">
    <property type="entry name" value="PKD"/>
    <property type="match status" value="1"/>
</dbReference>
<organism evidence="2 3">
    <name type="scientific">Flavobacterium sedimenticola</name>
    <dbReference type="NCBI Taxonomy" id="3043286"/>
    <lineage>
        <taxon>Bacteria</taxon>
        <taxon>Pseudomonadati</taxon>
        <taxon>Bacteroidota</taxon>
        <taxon>Flavobacteriia</taxon>
        <taxon>Flavobacteriales</taxon>
        <taxon>Flavobacteriaceae</taxon>
        <taxon>Flavobacterium</taxon>
    </lineage>
</organism>
<dbReference type="Proteomes" id="UP001230035">
    <property type="component" value="Unassembled WGS sequence"/>
</dbReference>
<reference evidence="2 3" key="1">
    <citation type="submission" date="2023-05" db="EMBL/GenBank/DDBJ databases">
        <title>Flavobacterium sedimenti sp. nov., isolated from the sediment.</title>
        <authorList>
            <person name="Wu N."/>
        </authorList>
    </citation>
    <scope>NUCLEOTIDE SEQUENCE [LARGE SCALE GENOMIC DNA]</scope>
    <source>
        <strain evidence="2 3">YZ-48</strain>
    </source>
</reference>
<gene>
    <name evidence="2" type="ORF">QHT84_06460</name>
</gene>